<evidence type="ECO:0000313" key="2">
    <source>
        <dbReference type="Proteomes" id="UP001172155"/>
    </source>
</evidence>
<gene>
    <name evidence="1" type="ORF">B0T18DRAFT_414350</name>
</gene>
<evidence type="ECO:0000313" key="1">
    <source>
        <dbReference type="EMBL" id="KAK0743071.1"/>
    </source>
</evidence>
<proteinExistence type="predicted"/>
<dbReference type="AlphaFoldDB" id="A0AA40K242"/>
<sequence length="71" mass="8141">MPKFVTDNQAVIIKIFKPNLYRLLYLKQNVDPRRILYYTYLLPSSLAPPKLTVLVTCQSGMGKITVRDLGI</sequence>
<comment type="caution">
    <text evidence="1">The sequence shown here is derived from an EMBL/GenBank/DDBJ whole genome shotgun (WGS) entry which is preliminary data.</text>
</comment>
<reference evidence="1" key="1">
    <citation type="submission" date="2023-06" db="EMBL/GenBank/DDBJ databases">
        <title>Genome-scale phylogeny and comparative genomics of the fungal order Sordariales.</title>
        <authorList>
            <consortium name="Lawrence Berkeley National Laboratory"/>
            <person name="Hensen N."/>
            <person name="Bonometti L."/>
            <person name="Westerberg I."/>
            <person name="Brannstrom I.O."/>
            <person name="Guillou S."/>
            <person name="Cros-Aarteil S."/>
            <person name="Calhoun S."/>
            <person name="Haridas S."/>
            <person name="Kuo A."/>
            <person name="Mondo S."/>
            <person name="Pangilinan J."/>
            <person name="Riley R."/>
            <person name="LaButti K."/>
            <person name="Andreopoulos B."/>
            <person name="Lipzen A."/>
            <person name="Chen C."/>
            <person name="Yanf M."/>
            <person name="Daum C."/>
            <person name="Ng V."/>
            <person name="Clum A."/>
            <person name="Steindorff A."/>
            <person name="Ohm R."/>
            <person name="Martin F."/>
            <person name="Silar P."/>
            <person name="Natvig D."/>
            <person name="Lalanne C."/>
            <person name="Gautier V."/>
            <person name="Ament-velasquez S.L."/>
            <person name="Kruys A."/>
            <person name="Hutchinson M.I."/>
            <person name="Powell A.J."/>
            <person name="Barry K."/>
            <person name="Miller A.N."/>
            <person name="Grigoriev I.V."/>
            <person name="Debuchy R."/>
            <person name="Gladieux P."/>
            <person name="Thoren M.H."/>
            <person name="Johannesson H."/>
        </authorList>
    </citation>
    <scope>NUCLEOTIDE SEQUENCE</scope>
    <source>
        <strain evidence="1">SMH3187-1</strain>
    </source>
</reference>
<keyword evidence="2" id="KW-1185">Reference proteome</keyword>
<name>A0AA40K242_9PEZI</name>
<accession>A0AA40K242</accession>
<protein>
    <submittedName>
        <fullName evidence="1">Uncharacterized protein</fullName>
    </submittedName>
</protein>
<organism evidence="1 2">
    <name type="scientific">Schizothecium vesticola</name>
    <dbReference type="NCBI Taxonomy" id="314040"/>
    <lineage>
        <taxon>Eukaryota</taxon>
        <taxon>Fungi</taxon>
        <taxon>Dikarya</taxon>
        <taxon>Ascomycota</taxon>
        <taxon>Pezizomycotina</taxon>
        <taxon>Sordariomycetes</taxon>
        <taxon>Sordariomycetidae</taxon>
        <taxon>Sordariales</taxon>
        <taxon>Schizotheciaceae</taxon>
        <taxon>Schizothecium</taxon>
    </lineage>
</organism>
<dbReference type="EMBL" id="JAUKUD010000005">
    <property type="protein sequence ID" value="KAK0743071.1"/>
    <property type="molecule type" value="Genomic_DNA"/>
</dbReference>
<dbReference type="Proteomes" id="UP001172155">
    <property type="component" value="Unassembled WGS sequence"/>
</dbReference>